<dbReference type="GO" id="GO:0006351">
    <property type="term" value="P:DNA-templated transcription"/>
    <property type="evidence" value="ECO:0007669"/>
    <property type="project" value="InterPro"/>
</dbReference>
<evidence type="ECO:0000313" key="5">
    <source>
        <dbReference type="Proteomes" id="UP001215280"/>
    </source>
</evidence>
<dbReference type="PANTHER" id="PTHR46910">
    <property type="entry name" value="TRANSCRIPTION FACTOR PDR1"/>
    <property type="match status" value="1"/>
</dbReference>
<dbReference type="InterPro" id="IPR050987">
    <property type="entry name" value="AtrR-like"/>
</dbReference>
<feature type="region of interest" description="Disordered" evidence="2">
    <location>
        <begin position="108"/>
        <end position="162"/>
    </location>
</feature>
<sequence>MGRRRALRKERPHSRRSPKYFGLGESRLARKKQRSTLLTIPIWPPPACLLSTTTAAPPRVLLLPTVPCRFLSVSTSPASLVVVALYQHVTAPFLLGLLPPSPLPPATFTAPTSRSTSAPRSAVLPSSPTAFTSTRMAAKSRSTPRARAAARQRARTRTSPPRQVHVSSLFSPFAAGVADAWWPIKDGEGWHRTPRSFRAPKSGRWAQRSRRGGSWDPARDVRCRGTPFSLGVGLVLILPSTAIAVSAPTAVVVCAATAITVSAPTVLAVPHARPAVAANHTHVHPLGAPAVIRAHPAVGHVRLCAPSPSTTAPCARFNIPLRVHTPAGHARPFHHIRRAPRSNRARSMRCTSRRDVPARAACCDVAVASLSMHPPTAFALLAAVPVCIRAVRSTLVLRPGGTVAPFVNAPHFAMSPRAPAAFALLAATPRQRRGWRGERDDHVRNLTLRLASAEAALREKQELLNVSRPFALTIIRRIIIPFVPDPKDSTSLDEVADSFRALSLGGPAGFQGESSAATFLKIAAAEKPRGQTSPRHSLAPSPKTWTLKPWERLTVTPQYDFPDGNLMVSLVSLYFSHVDPFIPLLHRPQFLADVNQRLHVHDRGFASTLLLVCALGSLYLAESGASSRDQEKMGWKWFDQVELCGHSLRQQATLFDLQAYCLAAQFLLYTSNPRFCWSIIGFGLYLAQDVGAHRRRASRPITVKEELEKRVLWRLSGTLGRSTVLDPVEIHINMPSEFRDESAITLRAGFCIPTIDPTSASNVDDTLDILLSSVPKHLIWDPDHPDALSLDQSATLYCFFYHTRLLLHRPFIPAMRPRLPPLRPASRICNHAARECIRVAAAHRRRRPDNPLLFSQSPLFHAAMVLLLNLWDGSGTDEDTGEDLARIRTCIDVLKCQRDRWPSSGFFVDVLERLLSLDDCPMVKADNEADVFPGPPNPRADLDGRQTAAAIPPVFVGDEDILPGRFHRWHTVYLGLFNV</sequence>
<gene>
    <name evidence="4" type="ORF">DFH07DRAFT_970169</name>
</gene>
<dbReference type="InterPro" id="IPR007219">
    <property type="entry name" value="XnlR_reg_dom"/>
</dbReference>
<comment type="caution">
    <text evidence="4">The sequence shown here is derived from an EMBL/GenBank/DDBJ whole genome shotgun (WGS) entry which is preliminary data.</text>
</comment>
<reference evidence="4" key="1">
    <citation type="submission" date="2023-03" db="EMBL/GenBank/DDBJ databases">
        <title>Massive genome expansion in bonnet fungi (Mycena s.s.) driven by repeated elements and novel gene families across ecological guilds.</title>
        <authorList>
            <consortium name="Lawrence Berkeley National Laboratory"/>
            <person name="Harder C.B."/>
            <person name="Miyauchi S."/>
            <person name="Viragh M."/>
            <person name="Kuo A."/>
            <person name="Thoen E."/>
            <person name="Andreopoulos B."/>
            <person name="Lu D."/>
            <person name="Skrede I."/>
            <person name="Drula E."/>
            <person name="Henrissat B."/>
            <person name="Morin E."/>
            <person name="Kohler A."/>
            <person name="Barry K."/>
            <person name="LaButti K."/>
            <person name="Morin E."/>
            <person name="Salamov A."/>
            <person name="Lipzen A."/>
            <person name="Mereny Z."/>
            <person name="Hegedus B."/>
            <person name="Baldrian P."/>
            <person name="Stursova M."/>
            <person name="Weitz H."/>
            <person name="Taylor A."/>
            <person name="Grigoriev I.V."/>
            <person name="Nagy L.G."/>
            <person name="Martin F."/>
            <person name="Kauserud H."/>
        </authorList>
    </citation>
    <scope>NUCLEOTIDE SEQUENCE</scope>
    <source>
        <strain evidence="4">CBHHK188m</strain>
    </source>
</reference>
<evidence type="ECO:0000313" key="4">
    <source>
        <dbReference type="EMBL" id="KAJ7727557.1"/>
    </source>
</evidence>
<dbReference type="CDD" id="cd12148">
    <property type="entry name" value="fungal_TF_MHR"/>
    <property type="match status" value="1"/>
</dbReference>
<dbReference type="AlphaFoldDB" id="A0AAD7HUP5"/>
<evidence type="ECO:0000259" key="3">
    <source>
        <dbReference type="Pfam" id="PF04082"/>
    </source>
</evidence>
<accession>A0AAD7HUP5</accession>
<feature type="compositionally biased region" description="Basic residues" evidence="2">
    <location>
        <begin position="142"/>
        <end position="156"/>
    </location>
</feature>
<dbReference type="Pfam" id="PF04082">
    <property type="entry name" value="Fungal_trans"/>
    <property type="match status" value="1"/>
</dbReference>
<evidence type="ECO:0000256" key="2">
    <source>
        <dbReference type="SAM" id="MobiDB-lite"/>
    </source>
</evidence>
<keyword evidence="1" id="KW-0539">Nucleus</keyword>
<dbReference type="PANTHER" id="PTHR46910:SF38">
    <property type="entry name" value="ZN(2)-C6 FUNGAL-TYPE DOMAIN-CONTAINING PROTEIN"/>
    <property type="match status" value="1"/>
</dbReference>
<proteinExistence type="predicted"/>
<dbReference type="EMBL" id="JARJLG010000211">
    <property type="protein sequence ID" value="KAJ7727557.1"/>
    <property type="molecule type" value="Genomic_DNA"/>
</dbReference>
<feature type="compositionally biased region" description="Basic residues" evidence="2">
    <location>
        <begin position="1"/>
        <end position="18"/>
    </location>
</feature>
<feature type="region of interest" description="Disordered" evidence="2">
    <location>
        <begin position="193"/>
        <end position="218"/>
    </location>
</feature>
<protein>
    <submittedName>
        <fullName evidence="4">Fungal-specific transcription factor domain-containing protein</fullName>
    </submittedName>
</protein>
<feature type="domain" description="Xylanolytic transcriptional activator regulatory" evidence="3">
    <location>
        <begin position="572"/>
        <end position="743"/>
    </location>
</feature>
<evidence type="ECO:0000256" key="1">
    <source>
        <dbReference type="ARBA" id="ARBA00023242"/>
    </source>
</evidence>
<dbReference type="GO" id="GO:0003677">
    <property type="term" value="F:DNA binding"/>
    <property type="evidence" value="ECO:0007669"/>
    <property type="project" value="InterPro"/>
</dbReference>
<dbReference type="GO" id="GO:0008270">
    <property type="term" value="F:zinc ion binding"/>
    <property type="evidence" value="ECO:0007669"/>
    <property type="project" value="InterPro"/>
</dbReference>
<dbReference type="GO" id="GO:0003700">
    <property type="term" value="F:DNA-binding transcription factor activity"/>
    <property type="evidence" value="ECO:0007669"/>
    <property type="project" value="InterPro"/>
</dbReference>
<feature type="compositionally biased region" description="Polar residues" evidence="2">
    <location>
        <begin position="114"/>
        <end position="135"/>
    </location>
</feature>
<organism evidence="4 5">
    <name type="scientific">Mycena maculata</name>
    <dbReference type="NCBI Taxonomy" id="230809"/>
    <lineage>
        <taxon>Eukaryota</taxon>
        <taxon>Fungi</taxon>
        <taxon>Dikarya</taxon>
        <taxon>Basidiomycota</taxon>
        <taxon>Agaricomycotina</taxon>
        <taxon>Agaricomycetes</taxon>
        <taxon>Agaricomycetidae</taxon>
        <taxon>Agaricales</taxon>
        <taxon>Marasmiineae</taxon>
        <taxon>Mycenaceae</taxon>
        <taxon>Mycena</taxon>
    </lineage>
</organism>
<dbReference type="Proteomes" id="UP001215280">
    <property type="component" value="Unassembled WGS sequence"/>
</dbReference>
<keyword evidence="5" id="KW-1185">Reference proteome</keyword>
<feature type="region of interest" description="Disordered" evidence="2">
    <location>
        <begin position="1"/>
        <end position="20"/>
    </location>
</feature>
<name>A0AAD7HUP5_9AGAR</name>